<reference evidence="3 4" key="1">
    <citation type="submission" date="2020-01" db="EMBL/GenBank/DDBJ databases">
        <authorList>
            <person name="Deng T."/>
        </authorList>
    </citation>
    <scope>NUCLEOTIDE SEQUENCE [LARGE SCALE GENOMIC DNA]</scope>
    <source>
        <strain evidence="3 4">5221</strain>
    </source>
</reference>
<feature type="compositionally biased region" description="Low complexity" evidence="1">
    <location>
        <begin position="1"/>
        <end position="16"/>
    </location>
</feature>
<evidence type="ECO:0000256" key="2">
    <source>
        <dbReference type="SAM" id="Phobius"/>
    </source>
</evidence>
<feature type="transmembrane region" description="Helical" evidence="2">
    <location>
        <begin position="36"/>
        <end position="58"/>
    </location>
</feature>
<dbReference type="EMBL" id="WWEQ01000001">
    <property type="protein sequence ID" value="MYM18477.1"/>
    <property type="molecule type" value="Genomic_DNA"/>
</dbReference>
<feature type="region of interest" description="Disordered" evidence="1">
    <location>
        <begin position="1"/>
        <end position="28"/>
    </location>
</feature>
<accession>A0A6N9H367</accession>
<name>A0A6N9H367_9MICO</name>
<evidence type="ECO:0000313" key="4">
    <source>
        <dbReference type="Proteomes" id="UP000469215"/>
    </source>
</evidence>
<dbReference type="Proteomes" id="UP000469215">
    <property type="component" value="Unassembled WGS sequence"/>
</dbReference>
<organism evidence="3 4">
    <name type="scientific">Brevibacterium rongguiense</name>
    <dbReference type="NCBI Taxonomy" id="2695267"/>
    <lineage>
        <taxon>Bacteria</taxon>
        <taxon>Bacillati</taxon>
        <taxon>Actinomycetota</taxon>
        <taxon>Actinomycetes</taxon>
        <taxon>Micrococcales</taxon>
        <taxon>Brevibacteriaceae</taxon>
        <taxon>Brevibacterium</taxon>
    </lineage>
</organism>
<evidence type="ECO:0000313" key="3">
    <source>
        <dbReference type="EMBL" id="MYM18477.1"/>
    </source>
</evidence>
<protein>
    <submittedName>
        <fullName evidence="3">Uncharacterized protein</fullName>
    </submittedName>
</protein>
<keyword evidence="2" id="KW-1133">Transmembrane helix</keyword>
<dbReference type="AlphaFoldDB" id="A0A6N9H367"/>
<evidence type="ECO:0000256" key="1">
    <source>
        <dbReference type="SAM" id="MobiDB-lite"/>
    </source>
</evidence>
<keyword evidence="2" id="KW-0472">Membrane</keyword>
<feature type="transmembrane region" description="Helical" evidence="2">
    <location>
        <begin position="117"/>
        <end position="142"/>
    </location>
</feature>
<comment type="caution">
    <text evidence="3">The sequence shown here is derived from an EMBL/GenBank/DDBJ whole genome shotgun (WGS) entry which is preliminary data.</text>
</comment>
<keyword evidence="2" id="KW-0812">Transmembrane</keyword>
<keyword evidence="4" id="KW-1185">Reference proteome</keyword>
<sequence>MSAASPSPGPSSSPSAQPVRTGRGGRPGGASTRLSAVALALSIVALVGFAAAGAAMGFVTTRWQQSSGRYMSDLPPDYFLVANGIWLSFALWGALGTAGLVCAIVALVKRQRKGRPIVAIVCSVLAPGVGFAAFALVALVSASAS</sequence>
<dbReference type="RefSeq" id="WP_160951941.1">
    <property type="nucleotide sequence ID" value="NZ_WWEQ01000001.1"/>
</dbReference>
<proteinExistence type="predicted"/>
<gene>
    <name evidence="3" type="ORF">GSY69_00390</name>
</gene>
<feature type="transmembrane region" description="Helical" evidence="2">
    <location>
        <begin position="78"/>
        <end position="108"/>
    </location>
</feature>